<keyword evidence="2" id="KW-1185">Reference proteome</keyword>
<sequence length="388" mass="44454">MAEEFPNKDQAIVLDNIDGISDQEYTDVISKIVGLENIKYIFRNANEPMQIFFINKEIVNNLICDNNEVHIGTNVVRIRPLIPRLKRIILCNVYPIIPSSVIEKEINKLNIQLTSQITCVKKSNDPNYAHIYGSNREMYIRLEDVSKLPGILQIRYDDTNYLIQLLTDITVYNEEHTTGNYNIGNATRNVLNITDGKNNENNITYPPQFKDTNEPINLQNAPVRNSIMNPQPSTSRTAEIVLLSPDKKPTYTENDLPLLSSSLTNSNFGNVLQKVKEKKTQVIKSKITNTMVIPKPTSIKQHIQQHLLPAKDYIMNNRESSGVGYRDFQELIYATYINSVRTTEIVMHYTNNISEFNHLLSNVKKMITDSSIKSQITKIMNHLKKIRS</sequence>
<evidence type="ECO:0000313" key="2">
    <source>
        <dbReference type="Proteomes" id="UP001607302"/>
    </source>
</evidence>
<name>A0ABD2B383_VESSQ</name>
<dbReference type="AlphaFoldDB" id="A0ABD2B383"/>
<proteinExistence type="predicted"/>
<evidence type="ECO:0000313" key="1">
    <source>
        <dbReference type="EMBL" id="KAL2727187.1"/>
    </source>
</evidence>
<accession>A0ABD2B383</accession>
<dbReference type="Proteomes" id="UP001607302">
    <property type="component" value="Unassembled WGS sequence"/>
</dbReference>
<organism evidence="1 2">
    <name type="scientific">Vespula squamosa</name>
    <name type="common">Southern yellow jacket</name>
    <name type="synonym">Wasp</name>
    <dbReference type="NCBI Taxonomy" id="30214"/>
    <lineage>
        <taxon>Eukaryota</taxon>
        <taxon>Metazoa</taxon>
        <taxon>Ecdysozoa</taxon>
        <taxon>Arthropoda</taxon>
        <taxon>Hexapoda</taxon>
        <taxon>Insecta</taxon>
        <taxon>Pterygota</taxon>
        <taxon>Neoptera</taxon>
        <taxon>Endopterygota</taxon>
        <taxon>Hymenoptera</taxon>
        <taxon>Apocrita</taxon>
        <taxon>Aculeata</taxon>
        <taxon>Vespoidea</taxon>
        <taxon>Vespidae</taxon>
        <taxon>Vespinae</taxon>
        <taxon>Vespula</taxon>
    </lineage>
</organism>
<comment type="caution">
    <text evidence="1">The sequence shown here is derived from an EMBL/GenBank/DDBJ whole genome shotgun (WGS) entry which is preliminary data.</text>
</comment>
<dbReference type="EMBL" id="JAUDFV010000133">
    <property type="protein sequence ID" value="KAL2727187.1"/>
    <property type="molecule type" value="Genomic_DNA"/>
</dbReference>
<protein>
    <submittedName>
        <fullName evidence="1">Uncharacterized protein</fullName>
    </submittedName>
</protein>
<gene>
    <name evidence="1" type="ORF">V1478_007465</name>
</gene>
<reference evidence="1 2" key="1">
    <citation type="journal article" date="2024" name="Ann. Entomol. Soc. Am.">
        <title>Genomic analyses of the southern and eastern yellowjacket wasps (Hymenoptera: Vespidae) reveal evolutionary signatures of social life.</title>
        <authorList>
            <person name="Catto M.A."/>
            <person name="Caine P.B."/>
            <person name="Orr S.E."/>
            <person name="Hunt B.G."/>
            <person name="Goodisman M.A.D."/>
        </authorList>
    </citation>
    <scope>NUCLEOTIDE SEQUENCE [LARGE SCALE GENOMIC DNA]</scope>
    <source>
        <strain evidence="1">233</strain>
        <tissue evidence="1">Head and thorax</tissue>
    </source>
</reference>